<proteinExistence type="inferred from homology"/>
<evidence type="ECO:0000256" key="3">
    <source>
        <dbReference type="ARBA" id="ARBA00022946"/>
    </source>
</evidence>
<evidence type="ECO:0000313" key="10">
    <source>
        <dbReference type="EMBL" id="CAG4645934.1"/>
    </source>
</evidence>
<dbReference type="PANTHER" id="PTHR21026:SF2">
    <property type="entry name" value="LARGE RIBOSOMAL SUBUNIT PROTEIN BL32M"/>
    <property type="match status" value="1"/>
</dbReference>
<dbReference type="InterPro" id="IPR011332">
    <property type="entry name" value="Ribosomal_zn-bd"/>
</dbReference>
<dbReference type="EMBL" id="OC989279">
    <property type="protein sequence ID" value="CAG4645934.1"/>
    <property type="molecule type" value="Genomic_DNA"/>
</dbReference>
<dbReference type="AlphaFoldDB" id="A0A9N6WUL3"/>
<dbReference type="GO" id="GO:0005762">
    <property type="term" value="C:mitochondrial large ribosomal subunit"/>
    <property type="evidence" value="ECO:0007669"/>
    <property type="project" value="TreeGrafter"/>
</dbReference>
<dbReference type="GO" id="GO:0006412">
    <property type="term" value="P:translation"/>
    <property type="evidence" value="ECO:0007669"/>
    <property type="project" value="InterPro"/>
</dbReference>
<keyword evidence="6" id="KW-0687">Ribonucleoprotein</keyword>
<evidence type="ECO:0000256" key="9">
    <source>
        <dbReference type="ARBA" id="ARBA00045766"/>
    </source>
</evidence>
<dbReference type="PANTHER" id="PTHR21026">
    <property type="entry name" value="39S RIBOSOMAL PROTEIN L32, MITOCHONDRIAL"/>
    <property type="match status" value="1"/>
</dbReference>
<accession>A0A9N6WUL3</accession>
<sequence length="194" mass="21826">MLSLTGFLRALTQSLDNIAAKLVHPRPNYAILGLDDGFFGNTKTESTEGNDEKSKGIMWAVPHCRRSVEKRLCRKFGAENWGTSKLIKPKLDLQVCMTCGHHHEYNRLCGHCYAQIDKETKLMQAEIDKNLGVSPIEKEVAVLYEGEKEQQSDDFFEGKHVIEMKKPRPSWFSQNLLQKTAPAAPAAVKPDKLG</sequence>
<evidence type="ECO:0000256" key="1">
    <source>
        <dbReference type="ARBA" id="ARBA00004173"/>
    </source>
</evidence>
<keyword evidence="5" id="KW-0496">Mitochondrion</keyword>
<dbReference type="GO" id="GO:0003735">
    <property type="term" value="F:structural constituent of ribosome"/>
    <property type="evidence" value="ECO:0007669"/>
    <property type="project" value="TreeGrafter"/>
</dbReference>
<organism evidence="10">
    <name type="scientific">Lynceus sp. MCZ IZ 141354</name>
    <dbReference type="NCBI Taxonomy" id="1930659"/>
    <lineage>
        <taxon>Eukaryota</taxon>
        <taxon>Metazoa</taxon>
        <taxon>Ecdysozoa</taxon>
        <taxon>Arthropoda</taxon>
        <taxon>Crustacea</taxon>
        <taxon>Branchiopoda</taxon>
        <taxon>Diplostraca</taxon>
        <taxon>Laevicaudata</taxon>
        <taxon>Lynceidae</taxon>
        <taxon>Lynceus</taxon>
    </lineage>
</organism>
<evidence type="ECO:0000256" key="2">
    <source>
        <dbReference type="ARBA" id="ARBA00008560"/>
    </source>
</evidence>
<gene>
    <name evidence="10" type="primary">EOG090X0IGM</name>
</gene>
<comment type="similarity">
    <text evidence="2">Belongs to the bacterial ribosomal protein bL32 family.</text>
</comment>
<evidence type="ECO:0000256" key="5">
    <source>
        <dbReference type="ARBA" id="ARBA00023128"/>
    </source>
</evidence>
<evidence type="ECO:0000256" key="8">
    <source>
        <dbReference type="ARBA" id="ARBA00042577"/>
    </source>
</evidence>
<evidence type="ECO:0000256" key="6">
    <source>
        <dbReference type="ARBA" id="ARBA00023274"/>
    </source>
</evidence>
<evidence type="ECO:0000256" key="4">
    <source>
        <dbReference type="ARBA" id="ARBA00022980"/>
    </source>
</evidence>
<comment type="function">
    <text evidence="9">Component of the mitochondrial large ribosomal subunit (mt-LSU). The mitochondrial ribosome (mitoribosome) is a large ribonucleoprotein complex responsible for the synthesis of proteins inside mitochondria.</text>
</comment>
<protein>
    <recommendedName>
        <fullName evidence="7">Large ribosomal subunit protein bL32m</fullName>
    </recommendedName>
    <alternativeName>
        <fullName evidence="8">39S ribosomal protein L32, mitochondrial</fullName>
    </alternativeName>
</protein>
<keyword evidence="4" id="KW-0689">Ribosomal protein</keyword>
<keyword evidence="3" id="KW-0809">Transit peptide</keyword>
<comment type="subcellular location">
    <subcellularLocation>
        <location evidence="1">Mitochondrion</location>
    </subcellularLocation>
</comment>
<name>A0A9N6WUL3_9CRUS</name>
<dbReference type="InterPro" id="IPR051991">
    <property type="entry name" value="Mitoribosomal_protein_bL32"/>
</dbReference>
<evidence type="ECO:0000256" key="7">
    <source>
        <dbReference type="ARBA" id="ARBA00039935"/>
    </source>
</evidence>
<dbReference type="SUPFAM" id="SSF57829">
    <property type="entry name" value="Zn-binding ribosomal proteins"/>
    <property type="match status" value="1"/>
</dbReference>
<reference evidence="10" key="1">
    <citation type="submission" date="2021-04" db="EMBL/GenBank/DDBJ databases">
        <authorList>
            <person name="Cornetti L."/>
        </authorList>
    </citation>
    <scope>NUCLEOTIDE SEQUENCE</scope>
</reference>